<evidence type="ECO:0000313" key="4">
    <source>
        <dbReference type="EMBL" id="CAF4120234.1"/>
    </source>
</evidence>
<dbReference type="InterPro" id="IPR051340">
    <property type="entry name" value="Haloalkane_dehalogenase"/>
</dbReference>
<dbReference type="InterPro" id="IPR000639">
    <property type="entry name" value="Epox_hydrolase-like"/>
</dbReference>
<name>A0A814QUH9_9BILA</name>
<dbReference type="InterPro" id="IPR029058">
    <property type="entry name" value="AB_hydrolase_fold"/>
</dbReference>
<dbReference type="PANTHER" id="PTHR42977:SF3">
    <property type="entry name" value="AB HYDROLASE-1 DOMAIN-CONTAINING PROTEIN"/>
    <property type="match status" value="1"/>
</dbReference>
<comment type="caution">
    <text evidence="3">The sequence shown here is derived from an EMBL/GenBank/DDBJ whole genome shotgun (WGS) entry which is preliminary data.</text>
</comment>
<dbReference type="Proteomes" id="UP000663889">
    <property type="component" value="Unassembled WGS sequence"/>
</dbReference>
<keyword evidence="1" id="KW-0378">Hydrolase</keyword>
<reference evidence="3" key="1">
    <citation type="submission" date="2021-02" db="EMBL/GenBank/DDBJ databases">
        <authorList>
            <person name="Nowell W R."/>
        </authorList>
    </citation>
    <scope>NUCLEOTIDE SEQUENCE</scope>
</reference>
<sequence>MSTDTGILRTPDSAFINLLDYPFEPNYIDLSNPGCIGNGKTKLRLHYLDEGNKKSRETILLLHGEPSWSYLYRHFIPLLKEYRIITMDFIGFGKSDKPMNKVDYTYQRHVNWIKEAIEYLNLNDITLFCQDWGSLIGLQLVGTNGIDNRFARVAVGNGGLPTGDMKMSDAFLRWQKFASKQTKMDVGSIIKRSVIREMKPEEIAAYNAPFPNEKYQAGALVFPELVPTTPDNPSSQYNRDAWKNLRIFDRPFLTLFSDSDAITAGGEKFLQMLIPGAKNQVHAIISQAGHFLQEDKPYEIVEHLIKFINNNPLPLYSKR</sequence>
<dbReference type="EMBL" id="CAJNOU010000964">
    <property type="protein sequence ID" value="CAF1124454.1"/>
    <property type="molecule type" value="Genomic_DNA"/>
</dbReference>
<dbReference type="EMBL" id="CAJOBE010010949">
    <property type="protein sequence ID" value="CAF4120234.1"/>
    <property type="molecule type" value="Genomic_DNA"/>
</dbReference>
<dbReference type="InterPro" id="IPR000073">
    <property type="entry name" value="AB_hydrolase_1"/>
</dbReference>
<dbReference type="SUPFAM" id="SSF53474">
    <property type="entry name" value="alpha/beta-Hydrolases"/>
    <property type="match status" value="1"/>
</dbReference>
<dbReference type="GO" id="GO:0004301">
    <property type="term" value="F:epoxide hydrolase activity"/>
    <property type="evidence" value="ECO:0007669"/>
    <property type="project" value="TreeGrafter"/>
</dbReference>
<gene>
    <name evidence="4" type="ORF">FNK824_LOCUS32265</name>
    <name evidence="3" type="ORF">SEV965_LOCUS17084</name>
</gene>
<dbReference type="Pfam" id="PF00561">
    <property type="entry name" value="Abhydrolase_1"/>
    <property type="match status" value="1"/>
</dbReference>
<protein>
    <recommendedName>
        <fullName evidence="2">AB hydrolase-1 domain-containing protein</fullName>
    </recommendedName>
</protein>
<organism evidence="3 5">
    <name type="scientific">Rotaria sordida</name>
    <dbReference type="NCBI Taxonomy" id="392033"/>
    <lineage>
        <taxon>Eukaryota</taxon>
        <taxon>Metazoa</taxon>
        <taxon>Spiralia</taxon>
        <taxon>Gnathifera</taxon>
        <taxon>Rotifera</taxon>
        <taxon>Eurotatoria</taxon>
        <taxon>Bdelloidea</taxon>
        <taxon>Philodinida</taxon>
        <taxon>Philodinidae</taxon>
        <taxon>Rotaria</taxon>
    </lineage>
</organism>
<accession>A0A814QUH9</accession>
<evidence type="ECO:0000313" key="5">
    <source>
        <dbReference type="Proteomes" id="UP000663889"/>
    </source>
</evidence>
<dbReference type="AlphaFoldDB" id="A0A814QUH9"/>
<evidence type="ECO:0000313" key="3">
    <source>
        <dbReference type="EMBL" id="CAF1124454.1"/>
    </source>
</evidence>
<evidence type="ECO:0000259" key="2">
    <source>
        <dbReference type="Pfam" id="PF00561"/>
    </source>
</evidence>
<proteinExistence type="predicted"/>
<dbReference type="Proteomes" id="UP000663874">
    <property type="component" value="Unassembled WGS sequence"/>
</dbReference>
<dbReference type="PANTHER" id="PTHR42977">
    <property type="entry name" value="HYDROLASE-RELATED"/>
    <property type="match status" value="1"/>
</dbReference>
<dbReference type="PRINTS" id="PR00412">
    <property type="entry name" value="EPOXHYDRLASE"/>
</dbReference>
<dbReference type="Gene3D" id="3.40.50.1820">
    <property type="entry name" value="alpha/beta hydrolase"/>
    <property type="match status" value="1"/>
</dbReference>
<feature type="domain" description="AB hydrolase-1" evidence="2">
    <location>
        <begin position="58"/>
        <end position="297"/>
    </location>
</feature>
<evidence type="ECO:0000256" key="1">
    <source>
        <dbReference type="ARBA" id="ARBA00022801"/>
    </source>
</evidence>
<dbReference type="NCBIfam" id="NF002043">
    <property type="entry name" value="PRK00870.1"/>
    <property type="match status" value="1"/>
</dbReference>